<name>A0A8J4S7C1_9STRA</name>
<dbReference type="FunFam" id="1.10.3810.10:FF:000001">
    <property type="entry name" value="Penicillin-binding protein 1A"/>
    <property type="match status" value="1"/>
</dbReference>
<dbReference type="GO" id="GO:0008360">
    <property type="term" value="P:regulation of cell shape"/>
    <property type="evidence" value="ECO:0007669"/>
    <property type="project" value="UniProtKB-KW"/>
</dbReference>
<evidence type="ECO:0000256" key="5">
    <source>
        <dbReference type="ARBA" id="ARBA00022676"/>
    </source>
</evidence>
<dbReference type="SUPFAM" id="SSF53955">
    <property type="entry name" value="Lysozyme-like"/>
    <property type="match status" value="1"/>
</dbReference>
<gene>
    <name evidence="19" type="ORF">G195_006866</name>
</gene>
<dbReference type="PANTHER" id="PTHR32282">
    <property type="entry name" value="BINDING PROTEIN TRANSPEPTIDASE, PUTATIVE-RELATED"/>
    <property type="match status" value="1"/>
</dbReference>
<keyword evidence="8" id="KW-0133">Cell shape</keyword>
<dbReference type="Gene3D" id="1.10.3810.10">
    <property type="entry name" value="Biosynthetic peptidoglycan transglycosylase-like"/>
    <property type="match status" value="1"/>
</dbReference>
<evidence type="ECO:0000256" key="12">
    <source>
        <dbReference type="ARBA" id="ARBA00023316"/>
    </source>
</evidence>
<comment type="subcellular location">
    <subcellularLocation>
        <location evidence="1">Cell membrane</location>
    </subcellularLocation>
</comment>
<dbReference type="GO" id="GO:0008658">
    <property type="term" value="F:penicillin binding"/>
    <property type="evidence" value="ECO:0007669"/>
    <property type="project" value="InterPro"/>
</dbReference>
<evidence type="ECO:0000256" key="6">
    <source>
        <dbReference type="ARBA" id="ARBA00022679"/>
    </source>
</evidence>
<keyword evidence="3" id="KW-0121">Carboxypeptidase</keyword>
<keyword evidence="7" id="KW-0378">Hydrolase</keyword>
<dbReference type="InterPro" id="IPR012338">
    <property type="entry name" value="Beta-lactam/transpept-like"/>
</dbReference>
<sequence length="583" mass="64811">MTQPSQKTRKRGFRIWKVIKSLTLLAILGLIALAAGLVYLYATSLPLADSDRNSRLLDSQGEVIATFSAGGKDSVPVQLGDISPDLVNATLAVEDRKFYDHVGFDIRGMGRAVLVNLEHMQMSQGASTLTQQLARNLYLSHEKTWTRKAKEAMYTAQLEMKYTKDEILQMYLNEIYYGHGAYGIEAASRMYFGKSAKQLTLAESAMLAGIPKGPTYYSPYNHMKNAKDRQKVVLNAMADIGKITQAEADKAYEEMLSFKPESERKTVESAPYFRDYIRNLAVKELGISEAMLDHGGLNIYTTLDLRVQKAAEDAVAKGMDAKSELETALVSIDPRTGYIKAMVGGKNYRTNQINHVLATTRQPGSAFKPIMYLAALESKQLTSASMFKSEPTLFHYDNDRKTYKPGNFGDKYLGEIDLRQAIAASDNIYAVNTIMQIGPEQVVKMAKNLGITIGFTPELSTAVWVGYDQGKAISTSDGRRAAPMFAQFTEQALASVPPKIFTVPDNVVSVYIDPESGKLAGNGCAEKRLEVFIDGTEPTEVCRSASDDSGSEDDKNSREVQNQQGIQEEKHSWWKDFKRWWVE</sequence>
<feature type="transmembrane region" description="Helical" evidence="16">
    <location>
        <begin position="21"/>
        <end position="42"/>
    </location>
</feature>
<evidence type="ECO:0000256" key="13">
    <source>
        <dbReference type="ARBA" id="ARBA00044770"/>
    </source>
</evidence>
<proteinExistence type="predicted"/>
<evidence type="ECO:0000256" key="16">
    <source>
        <dbReference type="SAM" id="Phobius"/>
    </source>
</evidence>
<keyword evidence="9" id="KW-0573">Peptidoglycan synthesis</keyword>
<evidence type="ECO:0000256" key="10">
    <source>
        <dbReference type="ARBA" id="ARBA00023136"/>
    </source>
</evidence>
<comment type="catalytic activity">
    <reaction evidence="14">
        <text>[GlcNAc-(1-&gt;4)-Mur2Ac(oyl-L-Ala-gamma-D-Glu-L-Lys-D-Ala-D-Ala)](n)-di-trans,octa-cis-undecaprenyl diphosphate + beta-D-GlcNAc-(1-&gt;4)-Mur2Ac(oyl-L-Ala-gamma-D-Glu-L-Lys-D-Ala-D-Ala)-di-trans,octa-cis-undecaprenyl diphosphate = [GlcNAc-(1-&gt;4)-Mur2Ac(oyl-L-Ala-gamma-D-Glu-L-Lys-D-Ala-D-Ala)](n+1)-di-trans,octa-cis-undecaprenyl diphosphate + di-trans,octa-cis-undecaprenyl diphosphate + H(+)</text>
        <dbReference type="Rhea" id="RHEA:23708"/>
        <dbReference type="Rhea" id="RHEA-COMP:9602"/>
        <dbReference type="Rhea" id="RHEA-COMP:9603"/>
        <dbReference type="ChEBI" id="CHEBI:15378"/>
        <dbReference type="ChEBI" id="CHEBI:58405"/>
        <dbReference type="ChEBI" id="CHEBI:60033"/>
        <dbReference type="ChEBI" id="CHEBI:78435"/>
        <dbReference type="EC" id="2.4.99.28"/>
    </reaction>
</comment>
<dbReference type="InterPro" id="IPR001460">
    <property type="entry name" value="PCN-bd_Tpept"/>
</dbReference>
<keyword evidence="6" id="KW-0808">Transferase</keyword>
<dbReference type="AlphaFoldDB" id="A0A8J4S7C1"/>
<dbReference type="GO" id="GO:0071555">
    <property type="term" value="P:cell wall organization"/>
    <property type="evidence" value="ECO:0007669"/>
    <property type="project" value="UniProtKB-KW"/>
</dbReference>
<evidence type="ECO:0000259" key="18">
    <source>
        <dbReference type="Pfam" id="PF00912"/>
    </source>
</evidence>
<reference evidence="19" key="2">
    <citation type="submission" date="2020-02" db="EMBL/GenBank/DDBJ databases">
        <authorList>
            <person name="Studholme D.J."/>
        </authorList>
    </citation>
    <scope>NUCLEOTIDE SEQUENCE</scope>
    <source>
        <strain evidence="19">00238/432</strain>
    </source>
</reference>
<dbReference type="InterPro" id="IPR023346">
    <property type="entry name" value="Lysozyme-like_dom_sf"/>
</dbReference>
<accession>A0A8J4S7C1</accession>
<keyword evidence="5" id="KW-0328">Glycosyltransferase</keyword>
<dbReference type="GO" id="GO:0008955">
    <property type="term" value="F:peptidoglycan glycosyltransferase activity"/>
    <property type="evidence" value="ECO:0007669"/>
    <property type="project" value="UniProtKB-EC"/>
</dbReference>
<dbReference type="InterPro" id="IPR050396">
    <property type="entry name" value="Glycosyltr_51/Transpeptidase"/>
</dbReference>
<evidence type="ECO:0000256" key="3">
    <source>
        <dbReference type="ARBA" id="ARBA00022645"/>
    </source>
</evidence>
<evidence type="ECO:0000256" key="15">
    <source>
        <dbReference type="SAM" id="MobiDB-lite"/>
    </source>
</evidence>
<keyword evidence="10 16" id="KW-0472">Membrane</keyword>
<keyword evidence="12" id="KW-0961">Cell wall biogenesis/degradation</keyword>
<evidence type="ECO:0000256" key="14">
    <source>
        <dbReference type="ARBA" id="ARBA00049902"/>
    </source>
</evidence>
<evidence type="ECO:0000256" key="8">
    <source>
        <dbReference type="ARBA" id="ARBA00022960"/>
    </source>
</evidence>
<feature type="domain" description="Glycosyl transferase family 51" evidence="18">
    <location>
        <begin position="61"/>
        <end position="237"/>
    </location>
</feature>
<organism evidence="19 20">
    <name type="scientific">Phytophthora kernoviae 00238/432</name>
    <dbReference type="NCBI Taxonomy" id="1284355"/>
    <lineage>
        <taxon>Eukaryota</taxon>
        <taxon>Sar</taxon>
        <taxon>Stramenopiles</taxon>
        <taxon>Oomycota</taxon>
        <taxon>Peronosporomycetes</taxon>
        <taxon>Peronosporales</taxon>
        <taxon>Peronosporaceae</taxon>
        <taxon>Phytophthora</taxon>
    </lineage>
</organism>
<dbReference type="SUPFAM" id="SSF56601">
    <property type="entry name" value="beta-lactamase/transpeptidase-like"/>
    <property type="match status" value="2"/>
</dbReference>
<dbReference type="InterPro" id="IPR001264">
    <property type="entry name" value="Glyco_trans_51"/>
</dbReference>
<evidence type="ECO:0000256" key="1">
    <source>
        <dbReference type="ARBA" id="ARBA00004236"/>
    </source>
</evidence>
<keyword evidence="16" id="KW-0812">Transmembrane</keyword>
<comment type="caution">
    <text evidence="19">The sequence shown here is derived from an EMBL/GenBank/DDBJ whole genome shotgun (WGS) entry which is preliminary data.</text>
</comment>
<dbReference type="PANTHER" id="PTHR32282:SF11">
    <property type="entry name" value="PENICILLIN-BINDING PROTEIN 1B"/>
    <property type="match status" value="1"/>
</dbReference>
<evidence type="ECO:0000256" key="2">
    <source>
        <dbReference type="ARBA" id="ARBA00022475"/>
    </source>
</evidence>
<protein>
    <recommendedName>
        <fullName evidence="13">peptidoglycan glycosyltransferase</fullName>
        <ecNumber evidence="13">2.4.99.28</ecNumber>
    </recommendedName>
</protein>
<dbReference type="EMBL" id="AOFI03000186">
    <property type="protein sequence ID" value="KAF4319889.1"/>
    <property type="molecule type" value="Genomic_DNA"/>
</dbReference>
<evidence type="ECO:0000256" key="4">
    <source>
        <dbReference type="ARBA" id="ARBA00022670"/>
    </source>
</evidence>
<keyword evidence="4" id="KW-0645">Protease</keyword>
<dbReference type="Proteomes" id="UP000702964">
    <property type="component" value="Unassembled WGS sequence"/>
</dbReference>
<evidence type="ECO:0000256" key="7">
    <source>
        <dbReference type="ARBA" id="ARBA00022801"/>
    </source>
</evidence>
<evidence type="ECO:0000313" key="19">
    <source>
        <dbReference type="EMBL" id="KAF4319889.1"/>
    </source>
</evidence>
<reference evidence="19" key="1">
    <citation type="journal article" date="2015" name="Genom Data">
        <title>Draft genome sequences of Phytophthora kernoviae and Phytophthora ramorum lineage EU2 from Scotland.</title>
        <authorList>
            <person name="Sambles C."/>
            <person name="Schlenzig A."/>
            <person name="O'Neill P."/>
            <person name="Grant M."/>
            <person name="Studholme D.J."/>
        </authorList>
    </citation>
    <scope>NUCLEOTIDE SEQUENCE</scope>
    <source>
        <strain evidence="19">00238/432</strain>
    </source>
</reference>
<keyword evidence="2" id="KW-1003">Cell membrane</keyword>
<evidence type="ECO:0000313" key="20">
    <source>
        <dbReference type="Proteomes" id="UP000702964"/>
    </source>
</evidence>
<dbReference type="GO" id="GO:0006508">
    <property type="term" value="P:proteolysis"/>
    <property type="evidence" value="ECO:0007669"/>
    <property type="project" value="UniProtKB-KW"/>
</dbReference>
<evidence type="ECO:0000256" key="9">
    <source>
        <dbReference type="ARBA" id="ARBA00022984"/>
    </source>
</evidence>
<keyword evidence="16" id="KW-1133">Transmembrane helix</keyword>
<dbReference type="InterPro" id="IPR036950">
    <property type="entry name" value="PBP_transglycosylase"/>
</dbReference>
<dbReference type="Pfam" id="PF00905">
    <property type="entry name" value="Transpeptidase"/>
    <property type="match status" value="1"/>
</dbReference>
<dbReference type="EC" id="2.4.99.28" evidence="13"/>
<feature type="region of interest" description="Disordered" evidence="15">
    <location>
        <begin position="540"/>
        <end position="568"/>
    </location>
</feature>
<dbReference type="GO" id="GO:0016020">
    <property type="term" value="C:membrane"/>
    <property type="evidence" value="ECO:0007669"/>
    <property type="project" value="UniProtKB-SubCell"/>
</dbReference>
<dbReference type="Gene3D" id="3.40.710.10">
    <property type="entry name" value="DD-peptidase/beta-lactamase superfamily"/>
    <property type="match status" value="2"/>
</dbReference>
<evidence type="ECO:0000259" key="17">
    <source>
        <dbReference type="Pfam" id="PF00905"/>
    </source>
</evidence>
<keyword evidence="11" id="KW-0511">Multifunctional enzyme</keyword>
<feature type="domain" description="Penicillin-binding protein transpeptidase" evidence="17">
    <location>
        <begin position="329"/>
        <end position="451"/>
    </location>
</feature>
<dbReference type="Pfam" id="PF00912">
    <property type="entry name" value="Transgly"/>
    <property type="match status" value="1"/>
</dbReference>
<evidence type="ECO:0000256" key="11">
    <source>
        <dbReference type="ARBA" id="ARBA00023268"/>
    </source>
</evidence>
<dbReference type="GO" id="GO:0004180">
    <property type="term" value="F:carboxypeptidase activity"/>
    <property type="evidence" value="ECO:0007669"/>
    <property type="project" value="UniProtKB-KW"/>
</dbReference>